<dbReference type="InterPro" id="IPR013324">
    <property type="entry name" value="RNA_pol_sigma_r3/r4-like"/>
</dbReference>
<dbReference type="InterPro" id="IPR025436">
    <property type="entry name" value="DUF4179"/>
</dbReference>
<dbReference type="AlphaFoldDB" id="A0A9C7LC64"/>
<dbReference type="SUPFAM" id="SSF88659">
    <property type="entry name" value="Sigma3 and sigma4 domains of RNA polymerase sigma factors"/>
    <property type="match status" value="1"/>
</dbReference>
<gene>
    <name evidence="4" type="ORF">NEOCIP111885_03655</name>
</gene>
<evidence type="ECO:0000259" key="3">
    <source>
        <dbReference type="Pfam" id="PF13786"/>
    </source>
</evidence>
<keyword evidence="5" id="KW-1185">Reference proteome</keyword>
<dbReference type="Proteomes" id="UP000789845">
    <property type="component" value="Unassembled WGS sequence"/>
</dbReference>
<feature type="transmembrane region" description="Helical" evidence="1">
    <location>
        <begin position="255"/>
        <end position="281"/>
    </location>
</feature>
<dbReference type="RefSeq" id="WP_230498141.1">
    <property type="nucleotide sequence ID" value="NZ_CAKJTG010000025.1"/>
</dbReference>
<dbReference type="GO" id="GO:0003700">
    <property type="term" value="F:DNA-binding transcription factor activity"/>
    <property type="evidence" value="ECO:0007669"/>
    <property type="project" value="InterPro"/>
</dbReference>
<evidence type="ECO:0000256" key="1">
    <source>
        <dbReference type="SAM" id="Phobius"/>
    </source>
</evidence>
<evidence type="ECO:0000259" key="2">
    <source>
        <dbReference type="Pfam" id="PF04545"/>
    </source>
</evidence>
<dbReference type="NCBIfam" id="TIGR02937">
    <property type="entry name" value="sigma70-ECF"/>
    <property type="match status" value="1"/>
</dbReference>
<dbReference type="Gene3D" id="1.10.10.10">
    <property type="entry name" value="Winged helix-like DNA-binding domain superfamily/Winged helix DNA-binding domain"/>
    <property type="match status" value="1"/>
</dbReference>
<dbReference type="GO" id="GO:0006352">
    <property type="term" value="P:DNA-templated transcription initiation"/>
    <property type="evidence" value="ECO:0007669"/>
    <property type="project" value="InterPro"/>
</dbReference>
<evidence type="ECO:0000313" key="5">
    <source>
        <dbReference type="Proteomes" id="UP000789845"/>
    </source>
</evidence>
<dbReference type="Gene3D" id="2.60.40.1630">
    <property type="entry name" value="bacillus anthracis domain"/>
    <property type="match status" value="1"/>
</dbReference>
<keyword evidence="1" id="KW-0812">Transmembrane</keyword>
<feature type="domain" description="DUF4179" evidence="3">
    <location>
        <begin position="250"/>
        <end position="333"/>
    </location>
</feature>
<accession>A0A9C7LC64</accession>
<keyword evidence="1" id="KW-0472">Membrane</keyword>
<dbReference type="Pfam" id="PF04545">
    <property type="entry name" value="Sigma70_r4"/>
    <property type="match status" value="1"/>
</dbReference>
<dbReference type="InterPro" id="IPR014284">
    <property type="entry name" value="RNA_pol_sigma-70_dom"/>
</dbReference>
<dbReference type="Pfam" id="PF13786">
    <property type="entry name" value="DUF4179"/>
    <property type="match status" value="1"/>
</dbReference>
<evidence type="ECO:0000313" key="4">
    <source>
        <dbReference type="EMBL" id="CAG9609912.1"/>
    </source>
</evidence>
<dbReference type="InterPro" id="IPR007630">
    <property type="entry name" value="RNA_pol_sigma70_r4"/>
</dbReference>
<feature type="domain" description="RNA polymerase sigma-70 region 4" evidence="2">
    <location>
        <begin position="107"/>
        <end position="155"/>
    </location>
</feature>
<dbReference type="InterPro" id="IPR036388">
    <property type="entry name" value="WH-like_DNA-bd_sf"/>
</dbReference>
<reference evidence="4" key="1">
    <citation type="submission" date="2021-10" db="EMBL/GenBank/DDBJ databases">
        <authorList>
            <person name="Criscuolo A."/>
        </authorList>
    </citation>
    <scope>NUCLEOTIDE SEQUENCE</scope>
    <source>
        <strain evidence="4">CIP111885</strain>
    </source>
</reference>
<organism evidence="4 5">
    <name type="scientific">Pseudoneobacillus rhizosphaerae</name>
    <dbReference type="NCBI Taxonomy" id="2880968"/>
    <lineage>
        <taxon>Bacteria</taxon>
        <taxon>Bacillati</taxon>
        <taxon>Bacillota</taxon>
        <taxon>Bacilli</taxon>
        <taxon>Bacillales</taxon>
        <taxon>Bacillaceae</taxon>
        <taxon>Pseudoneobacillus</taxon>
    </lineage>
</organism>
<sequence>MNLEKKDPNSSETIRENGVESIVDWFEQHKQSLYILGWSYLSTQQQMEELFYRSIIKVHKELPKRQNEASFKTGVTSIFIHTCKELSKDSSLQASEDSEARQNLFKALDQLKEHEKDAMVLTYVQGLSQAESAHILQVSVEKINELLFSGIQSLRSEMRYGSTFNGCQEYHKDYIDYLERTLDRSKKIDLEVHIYHCQNCQEDLATFQDVMLTMLNLTDRMEDLSVPTGFMERVKDRLAEKEKLRQLKIKKYKRMGLVIASVFTFIMGIGFFTGAFTNLYYTWTEEDLEIRAFLQQDLGENLNLEAESDGVKIKIKTAIADDVQTLVFYEIEDTEDDNQYWMDYHNGLYIENEHEIMNRESYPMYYPPELESDVNNKVNNVYKGKMSLPPLKTDNGTIKLKITKLQKLIRASSEPNGFDPYGDNAYETGDWNFEIPVTKQPSTEYALDEETKIEGIPVRFDKLTIAPTVTILQYSINTDQTGKRIDVLNFDNLEVNNKKLKADIYGRSFVDSQQDMNWYTFQNRFDPLFGEKPKEINVQFDSVHLTFEDQKTIELDASRGYPQTFEYAGSIISIDKVEIGQPTTIVISNHDIEDREYEMLHLNIVGGEVESEFSTMEMNTEGVLVDKNGIKYDMNENPVEFEKLEGPRYFITVQSMKLQSNNAEEKAIPKRLEIYGYNATRYLDDVIKISLE</sequence>
<name>A0A9C7LC64_9BACI</name>
<dbReference type="EMBL" id="CAKJTG010000025">
    <property type="protein sequence ID" value="CAG9609912.1"/>
    <property type="molecule type" value="Genomic_DNA"/>
</dbReference>
<keyword evidence="1" id="KW-1133">Transmembrane helix</keyword>
<proteinExistence type="predicted"/>
<dbReference type="CDD" id="cd06171">
    <property type="entry name" value="Sigma70_r4"/>
    <property type="match status" value="1"/>
</dbReference>
<evidence type="ECO:0008006" key="6">
    <source>
        <dbReference type="Google" id="ProtNLM"/>
    </source>
</evidence>
<comment type="caution">
    <text evidence="4">The sequence shown here is derived from an EMBL/GenBank/DDBJ whole genome shotgun (WGS) entry which is preliminary data.</text>
</comment>
<protein>
    <recommendedName>
        <fullName evidence="6">DUF4179 domain-containing protein</fullName>
    </recommendedName>
</protein>